<protein>
    <submittedName>
        <fullName evidence="1">Uncharacterized protein</fullName>
    </submittedName>
</protein>
<dbReference type="EMBL" id="KV921648">
    <property type="protein sequence ID" value="ORE12531.1"/>
    <property type="molecule type" value="Genomic_DNA"/>
</dbReference>
<dbReference type="AlphaFoldDB" id="A0A1X0RKT4"/>
<proteinExistence type="predicted"/>
<sequence length="51" mass="6011">MKYIYELAFKTDNDQNLASKHPMQQLTKNHVTDCLNIHQCLFMAETIHGQF</sequence>
<reference evidence="1 2" key="1">
    <citation type="journal article" date="2016" name="Proc. Natl. Acad. Sci. U.S.A.">
        <title>Lipid metabolic changes in an early divergent fungus govern the establishment of a mutualistic symbiosis with endobacteria.</title>
        <authorList>
            <person name="Lastovetsky O.A."/>
            <person name="Gaspar M.L."/>
            <person name="Mondo S.J."/>
            <person name="LaButti K.M."/>
            <person name="Sandor L."/>
            <person name="Grigoriev I.V."/>
            <person name="Henry S.A."/>
            <person name="Pawlowska T.E."/>
        </authorList>
    </citation>
    <scope>NUCLEOTIDE SEQUENCE [LARGE SCALE GENOMIC DNA]</scope>
    <source>
        <strain evidence="1 2">ATCC 11559</strain>
    </source>
</reference>
<name>A0A1X0RKT4_RHIZD</name>
<accession>A0A1X0RKT4</accession>
<organism evidence="1 2">
    <name type="scientific">Rhizopus microsporus</name>
    <dbReference type="NCBI Taxonomy" id="58291"/>
    <lineage>
        <taxon>Eukaryota</taxon>
        <taxon>Fungi</taxon>
        <taxon>Fungi incertae sedis</taxon>
        <taxon>Mucoromycota</taxon>
        <taxon>Mucoromycotina</taxon>
        <taxon>Mucoromycetes</taxon>
        <taxon>Mucorales</taxon>
        <taxon>Mucorineae</taxon>
        <taxon>Rhizopodaceae</taxon>
        <taxon>Rhizopus</taxon>
    </lineage>
</organism>
<evidence type="ECO:0000313" key="1">
    <source>
        <dbReference type="EMBL" id="ORE12531.1"/>
    </source>
</evidence>
<gene>
    <name evidence="1" type="ORF">BCV71DRAFT_280875</name>
</gene>
<dbReference type="Proteomes" id="UP000242381">
    <property type="component" value="Unassembled WGS sequence"/>
</dbReference>
<evidence type="ECO:0000313" key="2">
    <source>
        <dbReference type="Proteomes" id="UP000242381"/>
    </source>
</evidence>